<dbReference type="EMBL" id="LEKV01004498">
    <property type="protein sequence ID" value="KVH94923.1"/>
    <property type="molecule type" value="Genomic_DNA"/>
</dbReference>
<name>A0A103XQA7_CYNCS</name>
<dbReference type="Proteomes" id="UP000243975">
    <property type="component" value="Unassembled WGS sequence"/>
</dbReference>
<gene>
    <name evidence="1" type="ORF">Ccrd_003009</name>
</gene>
<evidence type="ECO:0000313" key="1">
    <source>
        <dbReference type="EMBL" id="KVH94923.1"/>
    </source>
</evidence>
<dbReference type="AlphaFoldDB" id="A0A103XQA7"/>
<comment type="caution">
    <text evidence="1">The sequence shown here is derived from an EMBL/GenBank/DDBJ whole genome shotgun (WGS) entry which is preliminary data.</text>
</comment>
<keyword evidence="2" id="KW-1185">Reference proteome</keyword>
<sequence>MFKVRGKLFSFHGKYLLIDVVGNRVVTSKKRSCPLHIVMNKKQIVQAIAFGIDTFLVTVYQTLITPS</sequence>
<reference evidence="1 2" key="1">
    <citation type="journal article" date="2016" name="Sci. Rep.">
        <title>The genome sequence of the outbreeding globe artichoke constructed de novo incorporating a phase-aware low-pass sequencing strategy of F1 progeny.</title>
        <authorList>
            <person name="Scaglione D."/>
            <person name="Reyes-Chin-Wo S."/>
            <person name="Acquadro A."/>
            <person name="Froenicke L."/>
            <person name="Portis E."/>
            <person name="Beitel C."/>
            <person name="Tirone M."/>
            <person name="Mauro R."/>
            <person name="Lo Monaco A."/>
            <person name="Mauromicale G."/>
            <person name="Faccioli P."/>
            <person name="Cattivelli L."/>
            <person name="Rieseberg L."/>
            <person name="Michelmore R."/>
            <person name="Lanteri S."/>
        </authorList>
    </citation>
    <scope>NUCLEOTIDE SEQUENCE [LARGE SCALE GENOMIC DNA]</scope>
    <source>
        <strain evidence="1">2C</strain>
    </source>
</reference>
<proteinExistence type="predicted"/>
<accession>A0A103XQA7</accession>
<organism evidence="1 2">
    <name type="scientific">Cynara cardunculus var. scolymus</name>
    <name type="common">Globe artichoke</name>
    <name type="synonym">Cynara scolymus</name>
    <dbReference type="NCBI Taxonomy" id="59895"/>
    <lineage>
        <taxon>Eukaryota</taxon>
        <taxon>Viridiplantae</taxon>
        <taxon>Streptophyta</taxon>
        <taxon>Embryophyta</taxon>
        <taxon>Tracheophyta</taxon>
        <taxon>Spermatophyta</taxon>
        <taxon>Magnoliopsida</taxon>
        <taxon>eudicotyledons</taxon>
        <taxon>Gunneridae</taxon>
        <taxon>Pentapetalae</taxon>
        <taxon>asterids</taxon>
        <taxon>campanulids</taxon>
        <taxon>Asterales</taxon>
        <taxon>Asteraceae</taxon>
        <taxon>Carduoideae</taxon>
        <taxon>Cardueae</taxon>
        <taxon>Carduinae</taxon>
        <taxon>Cynara</taxon>
    </lineage>
</organism>
<evidence type="ECO:0000313" key="2">
    <source>
        <dbReference type="Proteomes" id="UP000243975"/>
    </source>
</evidence>
<protein>
    <submittedName>
        <fullName evidence="1">Uncharacterized protein</fullName>
    </submittedName>
</protein>
<dbReference type="Gramene" id="KVH94923">
    <property type="protein sequence ID" value="KVH94923"/>
    <property type="gene ID" value="Ccrd_003009"/>
</dbReference>